<dbReference type="PANTHER" id="PTHR33383">
    <property type="entry name" value="MEMBRANE PROTEIN INSERTION EFFICIENCY FACTOR-RELATED"/>
    <property type="match status" value="1"/>
</dbReference>
<evidence type="ECO:0000313" key="1">
    <source>
        <dbReference type="EMBL" id="MDN4165413.1"/>
    </source>
</evidence>
<evidence type="ECO:0000313" key="2">
    <source>
        <dbReference type="Proteomes" id="UP001168552"/>
    </source>
</evidence>
<reference evidence="1" key="1">
    <citation type="submission" date="2023-06" db="EMBL/GenBank/DDBJ databases">
        <title>Cytophagales bacterium Strain LB-30, isolated from soil.</title>
        <authorList>
            <person name="Liu B."/>
        </authorList>
    </citation>
    <scope>NUCLEOTIDE SEQUENCE</scope>
    <source>
        <strain evidence="1">LB-30</strain>
    </source>
</reference>
<dbReference type="Pfam" id="PF01809">
    <property type="entry name" value="YidD"/>
    <property type="match status" value="1"/>
</dbReference>
<keyword evidence="2" id="KW-1185">Reference proteome</keyword>
<organism evidence="1 2">
    <name type="scientific">Shiella aurantiaca</name>
    <dbReference type="NCBI Taxonomy" id="3058365"/>
    <lineage>
        <taxon>Bacteria</taxon>
        <taxon>Pseudomonadati</taxon>
        <taxon>Bacteroidota</taxon>
        <taxon>Cytophagia</taxon>
        <taxon>Cytophagales</taxon>
        <taxon>Shiellaceae</taxon>
        <taxon>Shiella</taxon>
    </lineage>
</organism>
<dbReference type="SMART" id="SM01234">
    <property type="entry name" value="Haemolytic"/>
    <property type="match status" value="1"/>
</dbReference>
<dbReference type="Proteomes" id="UP001168552">
    <property type="component" value="Unassembled WGS sequence"/>
</dbReference>
<dbReference type="RefSeq" id="WP_320003938.1">
    <property type="nucleotide sequence ID" value="NZ_JAUHJS010000003.1"/>
</dbReference>
<comment type="caution">
    <text evidence="1">The sequence shown here is derived from an EMBL/GenBank/DDBJ whole genome shotgun (WGS) entry which is preliminary data.</text>
</comment>
<dbReference type="NCBIfam" id="TIGR00278">
    <property type="entry name" value="membrane protein insertion efficiency factor YidD"/>
    <property type="match status" value="1"/>
</dbReference>
<sequence>MLKCLPTPLNKLFWFIGLVLLPFLSQAQLSAWEINQLQPKEEGLVRAQKVHIKPIQAVNPFYWLYRGSLGFYQGLISPQIASNCIYEVSCSRFSSVLVQEFGVLKGGLLSLDRITRCNRVHHAESSPLRYSAEGRIRETISDYH</sequence>
<proteinExistence type="predicted"/>
<accession>A0ABT8F4U8</accession>
<gene>
    <name evidence="1" type="primary">yidD</name>
    <name evidence="1" type="ORF">QWY31_07865</name>
</gene>
<name>A0ABT8F4U8_9BACT</name>
<dbReference type="InterPro" id="IPR002696">
    <property type="entry name" value="Membr_insert_effic_factor_YidD"/>
</dbReference>
<dbReference type="EMBL" id="JAUHJS010000003">
    <property type="protein sequence ID" value="MDN4165413.1"/>
    <property type="molecule type" value="Genomic_DNA"/>
</dbReference>
<protein>
    <submittedName>
        <fullName evidence="1">Membrane protein insertion efficiency factor YidD</fullName>
    </submittedName>
</protein>
<dbReference type="PANTHER" id="PTHR33383:SF1">
    <property type="entry name" value="MEMBRANE PROTEIN INSERTION EFFICIENCY FACTOR-RELATED"/>
    <property type="match status" value="1"/>
</dbReference>